<dbReference type="Proteomes" id="UP000000715">
    <property type="component" value="Unplaced"/>
</dbReference>
<feature type="region of interest" description="Disordered" evidence="1">
    <location>
        <begin position="75"/>
        <end position="96"/>
    </location>
</feature>
<keyword evidence="2" id="KW-1185">Reference proteome</keyword>
<protein>
    <submittedName>
        <fullName evidence="3">Uncharacterized protein LOC101682339 isoform X4</fullName>
    </submittedName>
</protein>
<dbReference type="AlphaFoldDB" id="A0A8U0NPT6"/>
<gene>
    <name evidence="3" type="primary">LOC101682339</name>
</gene>
<evidence type="ECO:0000256" key="1">
    <source>
        <dbReference type="SAM" id="MobiDB-lite"/>
    </source>
</evidence>
<organism evidence="2 3">
    <name type="scientific">Mustela putorius furo</name>
    <name type="common">European domestic ferret</name>
    <name type="synonym">Mustela furo</name>
    <dbReference type="NCBI Taxonomy" id="9669"/>
    <lineage>
        <taxon>Eukaryota</taxon>
        <taxon>Metazoa</taxon>
        <taxon>Chordata</taxon>
        <taxon>Craniata</taxon>
        <taxon>Vertebrata</taxon>
        <taxon>Euteleostomi</taxon>
        <taxon>Mammalia</taxon>
        <taxon>Eutheria</taxon>
        <taxon>Laurasiatheria</taxon>
        <taxon>Carnivora</taxon>
        <taxon>Caniformia</taxon>
        <taxon>Musteloidea</taxon>
        <taxon>Mustelidae</taxon>
        <taxon>Mustelinae</taxon>
        <taxon>Mustela</taxon>
    </lineage>
</organism>
<evidence type="ECO:0000313" key="2">
    <source>
        <dbReference type="Proteomes" id="UP000000715"/>
    </source>
</evidence>
<proteinExistence type="predicted"/>
<reference evidence="3" key="1">
    <citation type="submission" date="2025-08" db="UniProtKB">
        <authorList>
            <consortium name="RefSeq"/>
        </authorList>
    </citation>
    <scope>IDENTIFICATION</scope>
    <source>
        <tissue evidence="3">Brain</tissue>
    </source>
</reference>
<accession>A0A8U0NPT6</accession>
<feature type="compositionally biased region" description="Polar residues" evidence="1">
    <location>
        <begin position="1"/>
        <end position="32"/>
    </location>
</feature>
<dbReference type="GeneID" id="101682339"/>
<name>A0A8U0NPT6_MUSPF</name>
<dbReference type="RefSeq" id="XP_012906880.1">
    <property type="nucleotide sequence ID" value="XM_013051426.2"/>
</dbReference>
<sequence length="140" mass="15212">MPGNDVTGSHSSVRTTTKQCSGSPRQLLSKCQRQPRPKSLKGSKLEGFVLYLSRPHFPQALPGTWQQLHLPLPPPYFASPPPARQGAEKKALPPGSPALECRLVAKLRISPKYPETRGSARAGAVESSMYRSDCPGCFIC</sequence>
<evidence type="ECO:0000313" key="3">
    <source>
        <dbReference type="RefSeq" id="XP_012906880.1"/>
    </source>
</evidence>
<feature type="region of interest" description="Disordered" evidence="1">
    <location>
        <begin position="1"/>
        <end position="40"/>
    </location>
</feature>